<proteinExistence type="predicted"/>
<accession>B9T7Y9</accession>
<keyword evidence="1" id="KW-0175">Coiled coil</keyword>
<evidence type="ECO:0000313" key="3">
    <source>
        <dbReference type="Proteomes" id="UP000008311"/>
    </source>
</evidence>
<organism evidence="2 3">
    <name type="scientific">Ricinus communis</name>
    <name type="common">Castor bean</name>
    <dbReference type="NCBI Taxonomy" id="3988"/>
    <lineage>
        <taxon>Eukaryota</taxon>
        <taxon>Viridiplantae</taxon>
        <taxon>Streptophyta</taxon>
        <taxon>Embryophyta</taxon>
        <taxon>Tracheophyta</taxon>
        <taxon>Spermatophyta</taxon>
        <taxon>Magnoliopsida</taxon>
        <taxon>eudicotyledons</taxon>
        <taxon>Gunneridae</taxon>
        <taxon>Pentapetalae</taxon>
        <taxon>rosids</taxon>
        <taxon>fabids</taxon>
        <taxon>Malpighiales</taxon>
        <taxon>Euphorbiaceae</taxon>
        <taxon>Acalyphoideae</taxon>
        <taxon>Acalypheae</taxon>
        <taxon>Ricinus</taxon>
    </lineage>
</organism>
<keyword evidence="3" id="KW-1185">Reference proteome</keyword>
<dbReference type="EMBL" id="EQ974876">
    <property type="protein sequence ID" value="EEF28023.1"/>
    <property type="molecule type" value="Genomic_DNA"/>
</dbReference>
<dbReference type="InParanoid" id="B9T7Y9"/>
<protein>
    <submittedName>
        <fullName evidence="2">Uncharacterized protein</fullName>
    </submittedName>
</protein>
<name>B9T7Y9_RICCO</name>
<evidence type="ECO:0000313" key="2">
    <source>
        <dbReference type="EMBL" id="EEF28023.1"/>
    </source>
</evidence>
<feature type="coiled-coil region" evidence="1">
    <location>
        <begin position="271"/>
        <end position="298"/>
    </location>
</feature>
<sequence>MEGGLDVAMVSIRRRKLKGRCNGRNSSLVSLLSIPNGNVFDNPGQSRRPSSVHYVPSVPLNQPVEVKERTDTIASRPAKRQKIHAQIDPPVKRQKIHAQIDPENPMEVHAYLMKLKEDKKLELVPSQRSEEMSVKEWMEKCFPYIFRVFPQSPKVFLQFSDESKQKEFLYSHYWLFLFEVRNIVLMDYRVSPDYVESLGKVIKTLEMQGFDCRFMRSEMLVVGYMMKKRQEITLAERNMIAKRTINLEKELQDLTRKKGNEAEFSSRGKETEDIKLDIEMLQKQMDKMQEDKHKGEGEPNKLPYASLEEEYVEVILDRHKKMLACKEEEGKRLDQVLDKISQLHQNKSALSKF</sequence>
<gene>
    <name evidence="2" type="ORF">RCOM_0242120</name>
</gene>
<reference evidence="3" key="1">
    <citation type="journal article" date="2010" name="Nat. Biotechnol.">
        <title>Draft genome sequence of the oilseed species Ricinus communis.</title>
        <authorList>
            <person name="Chan A.P."/>
            <person name="Crabtree J."/>
            <person name="Zhao Q."/>
            <person name="Lorenzi H."/>
            <person name="Orvis J."/>
            <person name="Puiu D."/>
            <person name="Melake-Berhan A."/>
            <person name="Jones K.M."/>
            <person name="Redman J."/>
            <person name="Chen G."/>
            <person name="Cahoon E.B."/>
            <person name="Gedil M."/>
            <person name="Stanke M."/>
            <person name="Haas B.J."/>
            <person name="Wortman J.R."/>
            <person name="Fraser-Liggett C.M."/>
            <person name="Ravel J."/>
            <person name="Rabinowicz P.D."/>
        </authorList>
    </citation>
    <scope>NUCLEOTIDE SEQUENCE [LARGE SCALE GENOMIC DNA]</scope>
    <source>
        <strain evidence="3">cv. Hale</strain>
    </source>
</reference>
<dbReference type="AlphaFoldDB" id="B9T7Y9"/>
<evidence type="ECO:0000256" key="1">
    <source>
        <dbReference type="SAM" id="Coils"/>
    </source>
</evidence>
<dbReference type="Proteomes" id="UP000008311">
    <property type="component" value="Unassembled WGS sequence"/>
</dbReference>